<organism evidence="2 3">
    <name type="scientific">Bacteroides faecium</name>
    <dbReference type="NCBI Taxonomy" id="2715212"/>
    <lineage>
        <taxon>Bacteria</taxon>
        <taxon>Pseudomonadati</taxon>
        <taxon>Bacteroidota</taxon>
        <taxon>Bacteroidia</taxon>
        <taxon>Bacteroidales</taxon>
        <taxon>Bacteroidaceae</taxon>
        <taxon>Bacteroides</taxon>
    </lineage>
</organism>
<name>A0A6H0KMQ5_9BACE</name>
<evidence type="ECO:0000256" key="1">
    <source>
        <dbReference type="SAM" id="MobiDB-lite"/>
    </source>
</evidence>
<accession>A0A6H0KMQ5</accession>
<feature type="region of interest" description="Disordered" evidence="1">
    <location>
        <begin position="310"/>
        <end position="329"/>
    </location>
</feature>
<dbReference type="Proteomes" id="UP000501780">
    <property type="component" value="Chromosome"/>
</dbReference>
<dbReference type="AlphaFoldDB" id="A0A6H0KMQ5"/>
<evidence type="ECO:0000313" key="3">
    <source>
        <dbReference type="Proteomes" id="UP000501780"/>
    </source>
</evidence>
<keyword evidence="3" id="KW-1185">Reference proteome</keyword>
<dbReference type="KEGG" id="bfc:BacF7301_09195"/>
<gene>
    <name evidence="2" type="ORF">BacF7301_09195</name>
</gene>
<reference evidence="2 3" key="1">
    <citation type="submission" date="2020-03" db="EMBL/GenBank/DDBJ databases">
        <title>Genomic analysis of Bacteroides faecium CBA7301.</title>
        <authorList>
            <person name="Kim J."/>
            <person name="Roh S.W."/>
        </authorList>
    </citation>
    <scope>NUCLEOTIDE SEQUENCE [LARGE SCALE GENOMIC DNA]</scope>
    <source>
        <strain evidence="2 3">CBA7301</strain>
    </source>
</reference>
<dbReference type="EMBL" id="CP050831">
    <property type="protein sequence ID" value="QIU94311.1"/>
    <property type="molecule type" value="Genomic_DNA"/>
</dbReference>
<sequence>MKITCYKGAGDNDFTTIEVQADTTLEAVRELLENAGFIKEGPNSTYRFIYKKDARGTRPTDEAGNINVETALQDIIVNSINNESEVKVSTVWGNDHQLVLTNTSKPQSDLVGFVCETWKNGYITVAVKLNEKDVTAKEQNKRIQAFAPLMLRDVVPTNISRGQGIENVCVCVDGTAVEFIIQSWGAVGYRYSIVPTSGPPIVSRMYHKICDNFGRMGQTNRRTWEGKGTLKTIEITGVSNIDEIIPTLKGGYSEITFTTHNMVSFTDSKGVTYASNIKPPRPSAKKALCSSSLLLKASAPKEENVVVPGDSVEPGAATPGADSTQNYGNGLRDIKIDPTPLGVVKVHFFVFKSKAEADRVIRGLNSLDINIYG</sequence>
<evidence type="ECO:0000313" key="2">
    <source>
        <dbReference type="EMBL" id="QIU94311.1"/>
    </source>
</evidence>
<dbReference type="RefSeq" id="WP_167962137.1">
    <property type="nucleotide sequence ID" value="NZ_CP050831.1"/>
</dbReference>
<protein>
    <submittedName>
        <fullName evidence="2">Uncharacterized protein</fullName>
    </submittedName>
</protein>
<proteinExistence type="predicted"/>